<dbReference type="InterPro" id="IPR003018">
    <property type="entry name" value="GAF"/>
</dbReference>
<proteinExistence type="predicted"/>
<feature type="coiled-coil region" evidence="1">
    <location>
        <begin position="145"/>
        <end position="179"/>
    </location>
</feature>
<dbReference type="InterPro" id="IPR000160">
    <property type="entry name" value="GGDEF_dom"/>
</dbReference>
<evidence type="ECO:0000256" key="1">
    <source>
        <dbReference type="SAM" id="Coils"/>
    </source>
</evidence>
<keyword evidence="5" id="KW-1185">Reference proteome</keyword>
<dbReference type="PROSITE" id="PS50887">
    <property type="entry name" value="GGDEF"/>
    <property type="match status" value="1"/>
</dbReference>
<feature type="domain" description="GGDEF" evidence="3">
    <location>
        <begin position="373"/>
        <end position="489"/>
    </location>
</feature>
<dbReference type="Pfam" id="PF01590">
    <property type="entry name" value="GAF"/>
    <property type="match status" value="1"/>
</dbReference>
<evidence type="ECO:0000256" key="2">
    <source>
        <dbReference type="SAM" id="Phobius"/>
    </source>
</evidence>
<dbReference type="Proteomes" id="UP000448292">
    <property type="component" value="Unassembled WGS sequence"/>
</dbReference>
<name>A0A7M3MIN3_9BACT</name>
<feature type="transmembrane region" description="Helical" evidence="2">
    <location>
        <begin position="70"/>
        <end position="98"/>
    </location>
</feature>
<keyword evidence="2" id="KW-0812">Transmembrane</keyword>
<dbReference type="AlphaFoldDB" id="A0A7M3MIN3"/>
<evidence type="ECO:0000313" key="5">
    <source>
        <dbReference type="Proteomes" id="UP000448292"/>
    </source>
</evidence>
<feature type="transmembrane region" description="Helical" evidence="2">
    <location>
        <begin position="118"/>
        <end position="137"/>
    </location>
</feature>
<dbReference type="SMART" id="SM00267">
    <property type="entry name" value="GGDEF"/>
    <property type="match status" value="1"/>
</dbReference>
<dbReference type="EMBL" id="QMIE01000002">
    <property type="protein sequence ID" value="TVM19245.1"/>
    <property type="molecule type" value="Genomic_DNA"/>
</dbReference>
<keyword evidence="2" id="KW-1133">Transmembrane helix</keyword>
<evidence type="ECO:0000259" key="3">
    <source>
        <dbReference type="PROSITE" id="PS50887"/>
    </source>
</evidence>
<dbReference type="Pfam" id="PF00990">
    <property type="entry name" value="GGDEF"/>
    <property type="match status" value="1"/>
</dbReference>
<keyword evidence="2" id="KW-0472">Membrane</keyword>
<gene>
    <name evidence="4" type="ORF">DPQ33_02480</name>
</gene>
<dbReference type="Gene3D" id="3.30.70.270">
    <property type="match status" value="1"/>
</dbReference>
<dbReference type="InterPro" id="IPR043128">
    <property type="entry name" value="Rev_trsase/Diguanyl_cyclase"/>
</dbReference>
<protein>
    <submittedName>
        <fullName evidence="4">Diguanylate cyclase</fullName>
    </submittedName>
</protein>
<dbReference type="Gene3D" id="3.30.450.40">
    <property type="match status" value="1"/>
</dbReference>
<accession>A0A7M3MIN3</accession>
<feature type="transmembrane region" description="Helical" evidence="2">
    <location>
        <begin position="37"/>
        <end position="58"/>
    </location>
</feature>
<dbReference type="InterPro" id="IPR029787">
    <property type="entry name" value="Nucleotide_cyclase"/>
</dbReference>
<evidence type="ECO:0000313" key="4">
    <source>
        <dbReference type="EMBL" id="TVM19245.1"/>
    </source>
</evidence>
<dbReference type="OrthoDB" id="5442761at2"/>
<dbReference type="SUPFAM" id="SSF55781">
    <property type="entry name" value="GAF domain-like"/>
    <property type="match status" value="1"/>
</dbReference>
<sequence length="489" mass="54354">MRSELSIMSQAPAAPPAEMALDAPMESAARKVGQGSFFVITEIILGLGAITLVNFLLFQDNLGFLNVAPHPYWLVVLLIPIRYGLVGGIVAGASSALLHMTFQSMQIPGVSILEMSGYQFWGLPLFFLLTGTVLGEVRQSQLMREKRLTVEYADLSDMHERLQQQYRALSDAKEEVDSRIVSQEQTLSTLYESAQALRSLEEKQIYPSVLELLRKYVHVRRSSIYLYQEGRFILAAWIGEGAPPPDEYAAGDNMMTRAVRLGKAQTLNSELFSEHRPEGLLISAPVNDIVTGRVFGVLNVEDMPFLKFNPGNIKLVSLLADWCGSSLSSARLHQETRAKLITDEIIHAYTPEYLRTRLNEEYLRAQRYKLPLSVVGLRLQGLDKLKREVREDALLAFSLALKAKIRAMDLLFLRDHDGGFALILPNTTQEDAKTVATNILKKFESLTEASGSNLSRVRIRAGIAGYSDALKDPGTLLETAAKGADHDRS</sequence>
<keyword evidence="1" id="KW-0175">Coiled coil</keyword>
<organism evidence="4 5">
    <name type="scientific">Oceanidesulfovibrio indonesiensis</name>
    <dbReference type="NCBI Taxonomy" id="54767"/>
    <lineage>
        <taxon>Bacteria</taxon>
        <taxon>Pseudomonadati</taxon>
        <taxon>Thermodesulfobacteriota</taxon>
        <taxon>Desulfovibrionia</taxon>
        <taxon>Desulfovibrionales</taxon>
        <taxon>Desulfovibrionaceae</taxon>
        <taxon>Oceanidesulfovibrio</taxon>
    </lineage>
</organism>
<comment type="caution">
    <text evidence="4">The sequence shown here is derived from an EMBL/GenBank/DDBJ whole genome shotgun (WGS) entry which is preliminary data.</text>
</comment>
<reference evidence="4 5" key="1">
    <citation type="submission" date="2018-06" db="EMBL/GenBank/DDBJ databases">
        <title>Complete genome of Desulfovibrio indonesiensis P37SLT.</title>
        <authorList>
            <person name="Crispim J.S."/>
            <person name="Vidigal P.M.P."/>
            <person name="Silva L.C.F."/>
            <person name="Laguardia C.N."/>
            <person name="Araujo L.C."/>
            <person name="Dias R.S."/>
            <person name="Sousa M.P."/>
            <person name="Paula S.O."/>
            <person name="Silva C."/>
        </authorList>
    </citation>
    <scope>NUCLEOTIDE SEQUENCE [LARGE SCALE GENOMIC DNA]</scope>
    <source>
        <strain evidence="4 5">P37SLT</strain>
    </source>
</reference>
<dbReference type="InterPro" id="IPR029016">
    <property type="entry name" value="GAF-like_dom_sf"/>
</dbReference>
<dbReference type="SUPFAM" id="SSF55073">
    <property type="entry name" value="Nucleotide cyclase"/>
    <property type="match status" value="1"/>
</dbReference>